<dbReference type="InterPro" id="IPR013570">
    <property type="entry name" value="Tscrpt_reg_YsiA_C"/>
</dbReference>
<evidence type="ECO:0000313" key="4">
    <source>
        <dbReference type="EMBL" id="SMC20099.1"/>
    </source>
</evidence>
<evidence type="ECO:0000259" key="3">
    <source>
        <dbReference type="PROSITE" id="PS50977"/>
    </source>
</evidence>
<dbReference type="GO" id="GO:0003677">
    <property type="term" value="F:DNA binding"/>
    <property type="evidence" value="ECO:0007669"/>
    <property type="project" value="UniProtKB-UniRule"/>
</dbReference>
<name>A0A1W1X853_9CLOT</name>
<sequence length="209" mass="24531">MAEIKTRQRIIQVAIPLFREKGFDAVTINEICSAASINKHTFYYHFKSKDELLEEYYNFENEITPEIFARIMNAENYVEQVWIVFQHLIDFVTTSGPEIFKQLSIKDISEKVSAFKDEKIKILYDTVLPMIQKGKDSGEFRTGMDNKLLFILFLQAFHGTSNWNIKDGQFDFEKMMRIIYEALFDVAPEFRISNESEFDEAWAKIKGAF</sequence>
<dbReference type="InterPro" id="IPR001647">
    <property type="entry name" value="HTH_TetR"/>
</dbReference>
<dbReference type="SUPFAM" id="SSF48498">
    <property type="entry name" value="Tetracyclin repressor-like, C-terminal domain"/>
    <property type="match status" value="1"/>
</dbReference>
<evidence type="ECO:0000256" key="2">
    <source>
        <dbReference type="PROSITE-ProRule" id="PRU00335"/>
    </source>
</evidence>
<keyword evidence="5" id="KW-1185">Reference proteome</keyword>
<keyword evidence="1 2" id="KW-0238">DNA-binding</keyword>
<dbReference type="AlphaFoldDB" id="A0A1W1X853"/>
<dbReference type="Proteomes" id="UP000192468">
    <property type="component" value="Unassembled WGS sequence"/>
</dbReference>
<dbReference type="InterPro" id="IPR050624">
    <property type="entry name" value="HTH-type_Tx_Regulator"/>
</dbReference>
<dbReference type="PROSITE" id="PS50977">
    <property type="entry name" value="HTH_TETR_2"/>
    <property type="match status" value="1"/>
</dbReference>
<accession>A0A1W1X853</accession>
<organism evidence="4 5">
    <name type="scientific">Clostridium acidisoli DSM 12555</name>
    <dbReference type="NCBI Taxonomy" id="1121291"/>
    <lineage>
        <taxon>Bacteria</taxon>
        <taxon>Bacillati</taxon>
        <taxon>Bacillota</taxon>
        <taxon>Clostridia</taxon>
        <taxon>Eubacteriales</taxon>
        <taxon>Clostridiaceae</taxon>
        <taxon>Clostridium</taxon>
    </lineage>
</organism>
<proteinExistence type="predicted"/>
<dbReference type="PRINTS" id="PR00455">
    <property type="entry name" value="HTHTETR"/>
</dbReference>
<feature type="domain" description="HTH tetR-type" evidence="3">
    <location>
        <begin position="4"/>
        <end position="64"/>
    </location>
</feature>
<protein>
    <submittedName>
        <fullName evidence="4">Transcriptional regulator, TetR family</fullName>
    </submittedName>
</protein>
<dbReference type="EMBL" id="FWXH01000002">
    <property type="protein sequence ID" value="SMC20099.1"/>
    <property type="molecule type" value="Genomic_DNA"/>
</dbReference>
<dbReference type="RefSeq" id="WP_139795967.1">
    <property type="nucleotide sequence ID" value="NZ_FWXH01000002.1"/>
</dbReference>
<evidence type="ECO:0000256" key="1">
    <source>
        <dbReference type="ARBA" id="ARBA00023125"/>
    </source>
</evidence>
<evidence type="ECO:0000313" key="5">
    <source>
        <dbReference type="Proteomes" id="UP000192468"/>
    </source>
</evidence>
<reference evidence="4 5" key="1">
    <citation type="submission" date="2017-04" db="EMBL/GenBank/DDBJ databases">
        <authorList>
            <person name="Afonso C.L."/>
            <person name="Miller P.J."/>
            <person name="Scott M.A."/>
            <person name="Spackman E."/>
            <person name="Goraichik I."/>
            <person name="Dimitrov K.M."/>
            <person name="Suarez D.L."/>
            <person name="Swayne D.E."/>
        </authorList>
    </citation>
    <scope>NUCLEOTIDE SEQUENCE [LARGE SCALE GENOMIC DNA]</scope>
    <source>
        <strain evidence="4 5">DSM 12555</strain>
    </source>
</reference>
<dbReference type="SUPFAM" id="SSF46689">
    <property type="entry name" value="Homeodomain-like"/>
    <property type="match status" value="1"/>
</dbReference>
<dbReference type="Gene3D" id="1.10.10.60">
    <property type="entry name" value="Homeodomain-like"/>
    <property type="match status" value="1"/>
</dbReference>
<dbReference type="STRING" id="1121291.SAMN02745134_01033"/>
<dbReference type="OrthoDB" id="494991at2"/>
<dbReference type="Pfam" id="PF00440">
    <property type="entry name" value="TetR_N"/>
    <property type="match status" value="1"/>
</dbReference>
<feature type="DNA-binding region" description="H-T-H motif" evidence="2">
    <location>
        <begin position="27"/>
        <end position="46"/>
    </location>
</feature>
<dbReference type="Gene3D" id="1.10.357.10">
    <property type="entry name" value="Tetracycline Repressor, domain 2"/>
    <property type="match status" value="1"/>
</dbReference>
<dbReference type="Pfam" id="PF08359">
    <property type="entry name" value="TetR_C_4"/>
    <property type="match status" value="1"/>
</dbReference>
<dbReference type="PANTHER" id="PTHR43479">
    <property type="entry name" value="ACREF/ENVCD OPERON REPRESSOR-RELATED"/>
    <property type="match status" value="1"/>
</dbReference>
<dbReference type="PANTHER" id="PTHR43479:SF11">
    <property type="entry name" value="ACREF_ENVCD OPERON REPRESSOR-RELATED"/>
    <property type="match status" value="1"/>
</dbReference>
<dbReference type="InterPro" id="IPR036271">
    <property type="entry name" value="Tet_transcr_reg_TetR-rel_C_sf"/>
</dbReference>
<gene>
    <name evidence="4" type="ORF">SAMN02745134_01033</name>
</gene>
<dbReference type="InterPro" id="IPR009057">
    <property type="entry name" value="Homeodomain-like_sf"/>
</dbReference>